<evidence type="ECO:0000313" key="2">
    <source>
        <dbReference type="Proteomes" id="UP001377168"/>
    </source>
</evidence>
<sequence length="376" mass="40470">MDQGEQLSLLGGFAAEQWGLVTSAQAKDAGLNGVQLLRLTEAALLEKVAHGVYLLAAAGQPQHLEIKVAWLRLQPAVPAWSRSPGDRDSGVVSHASACQLQELGDIPAPEVEISVPRRRVTTDAAVRLRTAVVDPSDLTVVDGLPVTNAHRTILDLLAAKADGGHVGGVIAEAERRELVSMDGLAEDVSRFARRYGMPRSSDGADLIDHLVAQAGESLRSQQLERATEAGFASALQLLSRPELQPALPSLQEFLQGQRSSADLQPVLANWQKVLRDVAAPSLQTQMQGVLEAIAQSTGAHRLNEAFYAALRKSLPPPTDFHRILREAAPPSPAVEQVFSALQKMQLQLQTQEPERAAIEAADEQVEKPADTDDREP</sequence>
<name>A0ACC6PTH9_9ACTN</name>
<comment type="caution">
    <text evidence="1">The sequence shown here is derived from an EMBL/GenBank/DDBJ whole genome shotgun (WGS) entry which is preliminary data.</text>
</comment>
<reference evidence="1" key="1">
    <citation type="submission" date="2024-03" db="EMBL/GenBank/DDBJ databases">
        <title>Novel Streptomyces species of biotechnological and ecological value are a feature of Machair soil.</title>
        <authorList>
            <person name="Prole J.R."/>
            <person name="Goodfellow M."/>
            <person name="Allenby N."/>
            <person name="Ward A.C."/>
        </authorList>
    </citation>
    <scope>NUCLEOTIDE SEQUENCE</scope>
    <source>
        <strain evidence="1">MS2.AVA.5</strain>
    </source>
</reference>
<keyword evidence="2" id="KW-1185">Reference proteome</keyword>
<accession>A0ACC6PTH9</accession>
<dbReference type="Proteomes" id="UP001377168">
    <property type="component" value="Unassembled WGS sequence"/>
</dbReference>
<dbReference type="EMBL" id="JBBKAJ010000022">
    <property type="protein sequence ID" value="MEJ8634620.1"/>
    <property type="molecule type" value="Genomic_DNA"/>
</dbReference>
<protein>
    <submittedName>
        <fullName evidence="1">Type IV toxin-antitoxin system AbiEi family antitoxin domain-containing protein</fullName>
    </submittedName>
</protein>
<proteinExistence type="predicted"/>
<organism evidence="1 2">
    <name type="scientific">Streptomyces achmelvichensis</name>
    <dbReference type="NCBI Taxonomy" id="3134111"/>
    <lineage>
        <taxon>Bacteria</taxon>
        <taxon>Bacillati</taxon>
        <taxon>Actinomycetota</taxon>
        <taxon>Actinomycetes</taxon>
        <taxon>Kitasatosporales</taxon>
        <taxon>Streptomycetaceae</taxon>
        <taxon>Streptomyces</taxon>
    </lineage>
</organism>
<evidence type="ECO:0000313" key="1">
    <source>
        <dbReference type="EMBL" id="MEJ8634620.1"/>
    </source>
</evidence>
<gene>
    <name evidence="1" type="ORF">WKI67_14590</name>
</gene>